<sequence>MPLWQISLALMMALLLDYLLGEPRRFHPLVGLGRIITKVEARLNNDSKLFGVAALALLVLPCLVLYLLELPLWLQIIILYLVIGGRSLTEHGTAVALALASGTIEDARTKVSYIVSRKTDSLDEPKVVSATVESMLENGNDAVFGALFWFIVGGAPAAIIYRIANTLDARWGYRNERFNQFGWAAAKFDDLLNWLPARLTVLTYAAQGNFRQSLRCAWLQGRQCASPNGGPVMAAGAGAMNVTIGGGAEYDGYRCDKPLLGVGTYADASAIRKACALVDYGAWAWAGGLALLCIVLYFITGTLV</sequence>
<dbReference type="Proteomes" id="UP000501602">
    <property type="component" value="Chromosome"/>
</dbReference>
<evidence type="ECO:0000256" key="4">
    <source>
        <dbReference type="ARBA" id="ARBA00022475"/>
    </source>
</evidence>
<reference evidence="10 11" key="1">
    <citation type="submission" date="2020-04" db="EMBL/GenBank/DDBJ databases">
        <title>Ferrimonas sp. S7 isolated from sea water.</title>
        <authorList>
            <person name="Bae S.S."/>
            <person name="Baek K."/>
        </authorList>
    </citation>
    <scope>NUCLEOTIDE SEQUENCE [LARGE SCALE GENOMIC DNA]</scope>
    <source>
        <strain evidence="10 11">S7</strain>
    </source>
</reference>
<dbReference type="EMBL" id="CP051180">
    <property type="protein sequence ID" value="QIZ78819.1"/>
    <property type="molecule type" value="Genomic_DNA"/>
</dbReference>
<evidence type="ECO:0000313" key="10">
    <source>
        <dbReference type="EMBL" id="QIZ78819.1"/>
    </source>
</evidence>
<proteinExistence type="inferred from homology"/>
<keyword evidence="8 9" id="KW-0472">Membrane</keyword>
<dbReference type="Pfam" id="PF03186">
    <property type="entry name" value="CobD_Cbib"/>
    <property type="match status" value="1"/>
</dbReference>
<evidence type="ECO:0000256" key="2">
    <source>
        <dbReference type="ARBA" id="ARBA00004953"/>
    </source>
</evidence>
<evidence type="ECO:0000256" key="7">
    <source>
        <dbReference type="ARBA" id="ARBA00022989"/>
    </source>
</evidence>
<evidence type="ECO:0000256" key="8">
    <source>
        <dbReference type="ARBA" id="ARBA00023136"/>
    </source>
</evidence>
<dbReference type="HAMAP" id="MF_00024">
    <property type="entry name" value="CobD_CbiB"/>
    <property type="match status" value="1"/>
</dbReference>
<evidence type="ECO:0000256" key="6">
    <source>
        <dbReference type="ARBA" id="ARBA00022692"/>
    </source>
</evidence>
<dbReference type="GO" id="GO:0009236">
    <property type="term" value="P:cobalamin biosynthetic process"/>
    <property type="evidence" value="ECO:0007669"/>
    <property type="project" value="UniProtKB-UniRule"/>
</dbReference>
<evidence type="ECO:0000256" key="9">
    <source>
        <dbReference type="HAMAP-Rule" id="MF_00024"/>
    </source>
</evidence>
<evidence type="ECO:0000256" key="1">
    <source>
        <dbReference type="ARBA" id="ARBA00004651"/>
    </source>
</evidence>
<evidence type="ECO:0000256" key="5">
    <source>
        <dbReference type="ARBA" id="ARBA00022573"/>
    </source>
</evidence>
<dbReference type="GO" id="GO:0048472">
    <property type="term" value="F:threonine-phosphate decarboxylase activity"/>
    <property type="evidence" value="ECO:0007669"/>
    <property type="project" value="InterPro"/>
</dbReference>
<keyword evidence="7 9" id="KW-1133">Transmembrane helix</keyword>
<keyword evidence="6 9" id="KW-0812">Transmembrane</keyword>
<protein>
    <recommendedName>
        <fullName evidence="9">Cobalamin biosynthesis protein CobD</fullName>
    </recommendedName>
</protein>
<evidence type="ECO:0000313" key="11">
    <source>
        <dbReference type="Proteomes" id="UP000501602"/>
    </source>
</evidence>
<dbReference type="PANTHER" id="PTHR34308:SF1">
    <property type="entry name" value="COBALAMIN BIOSYNTHESIS PROTEIN CBIB"/>
    <property type="match status" value="1"/>
</dbReference>
<comment type="caution">
    <text evidence="9">Lacks conserved residue(s) required for the propagation of feature annotation.</text>
</comment>
<feature type="transmembrane region" description="Helical" evidence="9">
    <location>
        <begin position="142"/>
        <end position="164"/>
    </location>
</feature>
<dbReference type="PANTHER" id="PTHR34308">
    <property type="entry name" value="COBALAMIN BIOSYNTHESIS PROTEIN CBIB"/>
    <property type="match status" value="1"/>
</dbReference>
<evidence type="ECO:0000256" key="3">
    <source>
        <dbReference type="ARBA" id="ARBA00006263"/>
    </source>
</evidence>
<keyword evidence="5 9" id="KW-0169">Cobalamin biosynthesis</keyword>
<dbReference type="GO" id="GO:0005886">
    <property type="term" value="C:plasma membrane"/>
    <property type="evidence" value="ECO:0007669"/>
    <property type="project" value="UniProtKB-SubCell"/>
</dbReference>
<dbReference type="InterPro" id="IPR004485">
    <property type="entry name" value="Cobalamin_biosynth_CobD/CbiB"/>
</dbReference>
<dbReference type="GO" id="GO:0015420">
    <property type="term" value="F:ABC-type vitamin B12 transporter activity"/>
    <property type="evidence" value="ECO:0007669"/>
    <property type="project" value="UniProtKB-UniRule"/>
</dbReference>
<keyword evidence="11" id="KW-1185">Reference proteome</keyword>
<feature type="transmembrane region" description="Helical" evidence="9">
    <location>
        <begin position="280"/>
        <end position="299"/>
    </location>
</feature>
<comment type="function">
    <text evidence="9">Converts cobyric acid to cobinamide by the addition of aminopropanol on the F carboxylic group.</text>
</comment>
<dbReference type="AlphaFoldDB" id="A0A6H1UJL6"/>
<organism evidence="10 11">
    <name type="scientific">Ferrimonas lipolytica</name>
    <dbReference type="NCBI Taxonomy" id="2724191"/>
    <lineage>
        <taxon>Bacteria</taxon>
        <taxon>Pseudomonadati</taxon>
        <taxon>Pseudomonadota</taxon>
        <taxon>Gammaproteobacteria</taxon>
        <taxon>Alteromonadales</taxon>
        <taxon>Ferrimonadaceae</taxon>
        <taxon>Ferrimonas</taxon>
    </lineage>
</organism>
<comment type="similarity">
    <text evidence="3 9">Belongs to the CobD/CbiB family.</text>
</comment>
<dbReference type="NCBIfam" id="TIGR00380">
    <property type="entry name" value="cobal_cbiB"/>
    <property type="match status" value="1"/>
</dbReference>
<keyword evidence="4 9" id="KW-1003">Cell membrane</keyword>
<accession>A0A6H1UJL6</accession>
<gene>
    <name evidence="9 10" type="primary">cobD</name>
    <name evidence="10" type="ORF">HER31_05000</name>
</gene>
<feature type="transmembrane region" description="Helical" evidence="9">
    <location>
        <begin position="49"/>
        <end position="67"/>
    </location>
</feature>
<comment type="pathway">
    <text evidence="2 9">Cofactor biosynthesis; adenosylcobalamin biosynthesis.</text>
</comment>
<comment type="subcellular location">
    <subcellularLocation>
        <location evidence="1 9">Cell membrane</location>
        <topology evidence="1 9">Multi-pass membrane protein</topology>
    </subcellularLocation>
</comment>
<dbReference type="UniPathway" id="UPA00148"/>
<name>A0A6H1UJL6_9GAMM</name>
<dbReference type="KEGG" id="fes:HER31_05000"/>